<dbReference type="AlphaFoldDB" id="A0A3L6FHF0"/>
<sequence length="17" mass="2031">MTMIHSSTYSKKKYKPT</sequence>
<dbReference type="EMBL" id="NCVQ01000004">
    <property type="protein sequence ID" value="PWZ32664.1"/>
    <property type="molecule type" value="Genomic_DNA"/>
</dbReference>
<proteinExistence type="predicted"/>
<protein>
    <submittedName>
        <fullName evidence="1">Uncharacterized protein</fullName>
    </submittedName>
</protein>
<gene>
    <name evidence="1" type="ORF">Zm00014a_023362</name>
</gene>
<comment type="caution">
    <text evidence="1">The sequence shown here is derived from an EMBL/GenBank/DDBJ whole genome shotgun (WGS) entry which is preliminary data.</text>
</comment>
<organism evidence="1">
    <name type="scientific">Zea mays</name>
    <name type="common">Maize</name>
    <dbReference type="NCBI Taxonomy" id="4577"/>
    <lineage>
        <taxon>Eukaryota</taxon>
        <taxon>Viridiplantae</taxon>
        <taxon>Streptophyta</taxon>
        <taxon>Embryophyta</taxon>
        <taxon>Tracheophyta</taxon>
        <taxon>Spermatophyta</taxon>
        <taxon>Magnoliopsida</taxon>
        <taxon>Liliopsida</taxon>
        <taxon>Poales</taxon>
        <taxon>Poaceae</taxon>
        <taxon>PACMAD clade</taxon>
        <taxon>Panicoideae</taxon>
        <taxon>Andropogonodae</taxon>
        <taxon>Andropogoneae</taxon>
        <taxon>Tripsacinae</taxon>
        <taxon>Zea</taxon>
    </lineage>
</organism>
<name>A0A3L6FHF0_MAIZE</name>
<accession>A0A3L6FHF0</accession>
<evidence type="ECO:0000313" key="1">
    <source>
        <dbReference type="EMBL" id="PWZ32664.1"/>
    </source>
</evidence>
<reference evidence="1" key="1">
    <citation type="journal article" date="2018" name="Nat. Genet.">
        <title>Extensive intraspecific gene order and gene structural variations between Mo17 and other maize genomes.</title>
        <authorList>
            <person name="Sun S."/>
            <person name="Zhou Y."/>
            <person name="Chen J."/>
            <person name="Shi J."/>
            <person name="Zhao H."/>
            <person name="Zhao H."/>
            <person name="Song W."/>
            <person name="Zhang M."/>
            <person name="Cui Y."/>
            <person name="Dong X."/>
            <person name="Liu H."/>
            <person name="Ma X."/>
            <person name="Jiao Y."/>
            <person name="Wang B."/>
            <person name="Wei X."/>
            <person name="Stein J.C."/>
            <person name="Glaubitz J.C."/>
            <person name="Lu F."/>
            <person name="Yu G."/>
            <person name="Liang C."/>
            <person name="Fengler K."/>
            <person name="Li B."/>
            <person name="Rafalski A."/>
            <person name="Schnable P.S."/>
            <person name="Ware D.H."/>
            <person name="Buckler E.S."/>
            <person name="Lai J."/>
        </authorList>
    </citation>
    <scope>NUCLEOTIDE SEQUENCE [LARGE SCALE GENOMIC DNA]</scope>
    <source>
        <tissue evidence="1">Seedling</tissue>
    </source>
</reference>
<dbReference type="Proteomes" id="UP000251960">
    <property type="component" value="Chromosome 3"/>
</dbReference>